<feature type="transmembrane region" description="Helical" evidence="7">
    <location>
        <begin position="443"/>
        <end position="465"/>
    </location>
</feature>
<feature type="transmembrane region" description="Helical" evidence="7">
    <location>
        <begin position="79"/>
        <end position="97"/>
    </location>
</feature>
<dbReference type="GO" id="GO:0016020">
    <property type="term" value="C:membrane"/>
    <property type="evidence" value="ECO:0007669"/>
    <property type="project" value="UniProtKB-SubCell"/>
</dbReference>
<dbReference type="InterPro" id="IPR011701">
    <property type="entry name" value="MFS"/>
</dbReference>
<dbReference type="PANTHER" id="PTHR23505">
    <property type="entry name" value="SPINSTER"/>
    <property type="match status" value="1"/>
</dbReference>
<dbReference type="CDD" id="cd06174">
    <property type="entry name" value="MFS"/>
    <property type="match status" value="1"/>
</dbReference>
<dbReference type="InterPro" id="IPR044770">
    <property type="entry name" value="MFS_spinster-like"/>
</dbReference>
<evidence type="ECO:0000256" key="2">
    <source>
        <dbReference type="ARBA" id="ARBA00022448"/>
    </source>
</evidence>
<name>A0AAD8UU28_BABGI</name>
<feature type="transmembrane region" description="Helical" evidence="7">
    <location>
        <begin position="160"/>
        <end position="179"/>
    </location>
</feature>
<evidence type="ECO:0000256" key="4">
    <source>
        <dbReference type="ARBA" id="ARBA00022989"/>
    </source>
</evidence>
<feature type="transmembrane region" description="Helical" evidence="7">
    <location>
        <begin position="132"/>
        <end position="153"/>
    </location>
</feature>
<dbReference type="Pfam" id="PF07690">
    <property type="entry name" value="MFS_1"/>
    <property type="match status" value="1"/>
</dbReference>
<keyword evidence="10" id="KW-1185">Reference proteome</keyword>
<feature type="transmembrane region" description="Helical" evidence="7">
    <location>
        <begin position="477"/>
        <end position="501"/>
    </location>
</feature>
<reference evidence="9" key="1">
    <citation type="submission" date="2023-08" db="EMBL/GenBank/DDBJ databases">
        <title>Draft sequence of the Babesia gibsoni genome.</title>
        <authorList>
            <person name="Yamagishi J.Y."/>
            <person name="Xuan X.X."/>
        </authorList>
    </citation>
    <scope>NUCLEOTIDE SEQUENCE</scope>
    <source>
        <strain evidence="9">Azabu</strain>
    </source>
</reference>
<feature type="transmembrane region" description="Helical" evidence="7">
    <location>
        <begin position="415"/>
        <end position="437"/>
    </location>
</feature>
<feature type="transmembrane region" description="Helical" evidence="7">
    <location>
        <begin position="102"/>
        <end position="120"/>
    </location>
</feature>
<keyword evidence="4 7" id="KW-1133">Transmembrane helix</keyword>
<evidence type="ECO:0000256" key="1">
    <source>
        <dbReference type="ARBA" id="ARBA00004141"/>
    </source>
</evidence>
<dbReference type="Proteomes" id="UP001230268">
    <property type="component" value="Unassembled WGS sequence"/>
</dbReference>
<feature type="domain" description="Major facilitator superfamily (MFS) profile" evidence="8">
    <location>
        <begin position="37"/>
        <end position="537"/>
    </location>
</feature>
<dbReference type="InterPro" id="IPR020846">
    <property type="entry name" value="MFS_dom"/>
</dbReference>
<evidence type="ECO:0000256" key="5">
    <source>
        <dbReference type="ARBA" id="ARBA00023136"/>
    </source>
</evidence>
<dbReference type="AlphaFoldDB" id="A0AAD8UU28"/>
<keyword evidence="3 7" id="KW-0812">Transmembrane</keyword>
<evidence type="ECO:0000256" key="3">
    <source>
        <dbReference type="ARBA" id="ARBA00022692"/>
    </source>
</evidence>
<gene>
    <name evidence="9" type="ORF">BgAZ_109070</name>
</gene>
<feature type="transmembrane region" description="Helical" evidence="7">
    <location>
        <begin position="343"/>
        <end position="365"/>
    </location>
</feature>
<evidence type="ECO:0000313" key="10">
    <source>
        <dbReference type="Proteomes" id="UP001230268"/>
    </source>
</evidence>
<dbReference type="Gene3D" id="1.20.1250.20">
    <property type="entry name" value="MFS general substrate transporter like domains"/>
    <property type="match status" value="1"/>
</dbReference>
<dbReference type="PANTHER" id="PTHR23505:SF9">
    <property type="entry name" value="PROTEIN, PUTATIVE-RELATED"/>
    <property type="match status" value="1"/>
</dbReference>
<feature type="transmembrane region" description="Helical" evidence="7">
    <location>
        <begin position="513"/>
        <end position="532"/>
    </location>
</feature>
<dbReference type="PROSITE" id="PS50850">
    <property type="entry name" value="MFS"/>
    <property type="match status" value="1"/>
</dbReference>
<dbReference type="GO" id="GO:0022857">
    <property type="term" value="F:transmembrane transporter activity"/>
    <property type="evidence" value="ECO:0007669"/>
    <property type="project" value="InterPro"/>
</dbReference>
<evidence type="ECO:0000259" key="8">
    <source>
        <dbReference type="PROSITE" id="PS50850"/>
    </source>
</evidence>
<sequence length="551" mass="60899">MVESPSVVVKLEEGDVTLKVEVHPNTREKPKRMLICVFILMSLLECFLNYDVGAMAIMIQVLQEPYDFSTTDLGLMGSLHYAGLIVSCPFIGIAFSIINGRLLIITGLILNVLSLVLLALAKNKAMFYSSRFFIGATQAIFIIYAPVWVGVFAPAYSKNVWMAILQGSIVIGFMLGYSGTALIKDVFDEGWRWSIVIQTIVVSCLVGFYFFVPSDYINIVDEEELVEEKPRVSSNAESIVPSLEESIGTRPDRKTRCQSMEVQPTTIPDPDIVQAKRKKRSSYLERITSDVSALPGGSMKRLCYGLYRKSSGLSVDEQHEVEENTAGFVNIVKNFCHLIRDPFFFFSTLAISVVFYILTAIQFWTTKVALSLFDISPSTVYMIFVLTSITAPIAGVAIGSWIIDIITRKYPTRPIITDFVILCWSIIAFLCGLAVVIHPGFMNLVLCIWFILFFGGCMLPPLTLISLSKIPDISKPMASGICMCVYHILGYIGGTIGPGFVADITKDDTKSIYATYLPACIGIIGTVGNVVARHREDKRARAAQAAAETEV</sequence>
<comment type="caution">
    <text evidence="9">The sequence shown here is derived from an EMBL/GenBank/DDBJ whole genome shotgun (WGS) entry which is preliminary data.</text>
</comment>
<comment type="subcellular location">
    <subcellularLocation>
        <location evidence="1">Membrane</location>
        <topology evidence="1">Multi-pass membrane protein</topology>
    </subcellularLocation>
</comment>
<feature type="transmembrane region" description="Helical" evidence="7">
    <location>
        <begin position="191"/>
        <end position="212"/>
    </location>
</feature>
<evidence type="ECO:0000256" key="7">
    <source>
        <dbReference type="SAM" id="Phobius"/>
    </source>
</evidence>
<dbReference type="EMBL" id="JAVEPI010000001">
    <property type="protein sequence ID" value="KAK1445001.1"/>
    <property type="molecule type" value="Genomic_DNA"/>
</dbReference>
<dbReference type="SUPFAM" id="SSF103473">
    <property type="entry name" value="MFS general substrate transporter"/>
    <property type="match status" value="1"/>
</dbReference>
<keyword evidence="2" id="KW-0813">Transport</keyword>
<feature type="transmembrane region" description="Helical" evidence="7">
    <location>
        <begin position="33"/>
        <end position="59"/>
    </location>
</feature>
<organism evidence="9 10">
    <name type="scientific">Babesia gibsoni</name>
    <dbReference type="NCBI Taxonomy" id="33632"/>
    <lineage>
        <taxon>Eukaryota</taxon>
        <taxon>Sar</taxon>
        <taxon>Alveolata</taxon>
        <taxon>Apicomplexa</taxon>
        <taxon>Aconoidasida</taxon>
        <taxon>Piroplasmida</taxon>
        <taxon>Babesiidae</taxon>
        <taxon>Babesia</taxon>
    </lineage>
</organism>
<accession>A0AAD8UU28</accession>
<evidence type="ECO:0000313" key="9">
    <source>
        <dbReference type="EMBL" id="KAK1445001.1"/>
    </source>
</evidence>
<comment type="similarity">
    <text evidence="6">Belongs to the major facilitator superfamily. Spinster (TC 2.A.1.49) family.</text>
</comment>
<keyword evidence="5 7" id="KW-0472">Membrane</keyword>
<dbReference type="InterPro" id="IPR036259">
    <property type="entry name" value="MFS_trans_sf"/>
</dbReference>
<protein>
    <submittedName>
        <fullName evidence="9">MFS general substrate transporter like protein</fullName>
    </submittedName>
</protein>
<feature type="transmembrane region" description="Helical" evidence="7">
    <location>
        <begin position="380"/>
        <end position="403"/>
    </location>
</feature>
<evidence type="ECO:0000256" key="6">
    <source>
        <dbReference type="ARBA" id="ARBA00024338"/>
    </source>
</evidence>
<proteinExistence type="inferred from homology"/>